<dbReference type="Proteomes" id="UP000183371">
    <property type="component" value="Unassembled WGS sequence"/>
</dbReference>
<dbReference type="InterPro" id="IPR036102">
    <property type="entry name" value="OsmC/Ohrsf"/>
</dbReference>
<evidence type="ECO:0000313" key="1">
    <source>
        <dbReference type="EMBL" id="SFU14537.1"/>
    </source>
</evidence>
<sequence>MFPLVSKKAEAVQPESFEVTPFKPPRRGSSFDFELNVVAKPLNGMQKIAEVEPNAPSWSNFVIHCDEGKAMGGSDEAPSPLSYFTSGVAFCLLTHLQEFIHHQQIAIESLKVELKMHFSTMLAVEPATQSQEGQSNGVEVSIIIESQEDPEVIQALTKLTEQSCIALQSIIRAVPGSIKCIHNGATH</sequence>
<reference evidence="2" key="1">
    <citation type="submission" date="2016-10" db="EMBL/GenBank/DDBJ databases">
        <authorList>
            <person name="Varghese N."/>
            <person name="Submissions S."/>
        </authorList>
    </citation>
    <scope>NUCLEOTIDE SEQUENCE [LARGE SCALE GENOMIC DNA]</scope>
    <source>
        <strain evidence="2">DSM 17465</strain>
    </source>
</reference>
<dbReference type="InterPro" id="IPR015946">
    <property type="entry name" value="KH_dom-like_a/b"/>
</dbReference>
<accession>A0A1I7DS45</accession>
<dbReference type="Pfam" id="PF02566">
    <property type="entry name" value="OsmC"/>
    <property type="match status" value="1"/>
</dbReference>
<evidence type="ECO:0000313" key="2">
    <source>
        <dbReference type="Proteomes" id="UP000183371"/>
    </source>
</evidence>
<dbReference type="AlphaFoldDB" id="A0A1I7DS45"/>
<dbReference type="InterPro" id="IPR003718">
    <property type="entry name" value="OsmC/Ohr_fam"/>
</dbReference>
<dbReference type="PANTHER" id="PTHR35368:SF1">
    <property type="entry name" value="HYDROPEROXIDE REDUCTASE"/>
    <property type="match status" value="1"/>
</dbReference>
<proteinExistence type="predicted"/>
<protein>
    <submittedName>
        <fullName evidence="1">Uncharacterized OsmC-related protein</fullName>
    </submittedName>
</protein>
<dbReference type="EMBL" id="FPBD01000010">
    <property type="protein sequence ID" value="SFU14537.1"/>
    <property type="molecule type" value="Genomic_DNA"/>
</dbReference>
<gene>
    <name evidence="1" type="ORF">SAMN05444141_11011</name>
</gene>
<dbReference type="NCBIfam" id="NF041052">
    <property type="entry name" value="OsmC_like_Se"/>
    <property type="match status" value="1"/>
</dbReference>
<keyword evidence="2" id="KW-1185">Reference proteome</keyword>
<dbReference type="SUPFAM" id="SSF82784">
    <property type="entry name" value="OsmC-like"/>
    <property type="match status" value="1"/>
</dbReference>
<dbReference type="PANTHER" id="PTHR35368">
    <property type="entry name" value="HYDROPEROXIDE REDUCTASE"/>
    <property type="match status" value="1"/>
</dbReference>
<organism evidence="1 2">
    <name type="scientific">Pseudovibrio denitrificans</name>
    <dbReference type="NCBI Taxonomy" id="258256"/>
    <lineage>
        <taxon>Bacteria</taxon>
        <taxon>Pseudomonadati</taxon>
        <taxon>Pseudomonadota</taxon>
        <taxon>Alphaproteobacteria</taxon>
        <taxon>Hyphomicrobiales</taxon>
        <taxon>Stappiaceae</taxon>
        <taxon>Pseudovibrio</taxon>
    </lineage>
</organism>
<dbReference type="InterPro" id="IPR052924">
    <property type="entry name" value="OsmC/Ohr_hydroprdx_reductase"/>
</dbReference>
<name>A0A1I7DS45_9HYPH</name>
<dbReference type="Gene3D" id="3.30.300.20">
    <property type="match status" value="1"/>
</dbReference>
<dbReference type="RefSeq" id="WP_054784145.1">
    <property type="nucleotide sequence ID" value="NZ_FPBD01000010.1"/>
</dbReference>